<dbReference type="GO" id="GO:0016989">
    <property type="term" value="F:sigma factor antagonist activity"/>
    <property type="evidence" value="ECO:0007669"/>
    <property type="project" value="TreeGrafter"/>
</dbReference>
<feature type="domain" description="Protein FecR C-terminal" evidence="2">
    <location>
        <begin position="278"/>
        <end position="346"/>
    </location>
</feature>
<protein>
    <submittedName>
        <fullName evidence="3">Fec operon regulator FecR</fullName>
    </submittedName>
</protein>
<dbReference type="Pfam" id="PF04773">
    <property type="entry name" value="FecR"/>
    <property type="match status" value="1"/>
</dbReference>
<dbReference type="PANTHER" id="PTHR30273">
    <property type="entry name" value="PERIPLASMIC SIGNAL SENSOR AND SIGMA FACTOR ACTIVATOR FECR-RELATED"/>
    <property type="match status" value="1"/>
</dbReference>
<reference evidence="3 4" key="1">
    <citation type="submission" date="2019-05" db="EMBL/GenBank/DDBJ databases">
        <authorList>
            <consortium name="Pathogen Informatics"/>
        </authorList>
    </citation>
    <scope>NUCLEOTIDE SEQUENCE [LARGE SCALE GENOMIC DNA]</scope>
    <source>
        <strain evidence="3 4">NCTC11429</strain>
    </source>
</reference>
<evidence type="ECO:0000313" key="3">
    <source>
        <dbReference type="EMBL" id="VTR49485.1"/>
    </source>
</evidence>
<dbReference type="Pfam" id="PF16344">
    <property type="entry name" value="FecR_C"/>
    <property type="match status" value="1"/>
</dbReference>
<proteinExistence type="predicted"/>
<gene>
    <name evidence="3" type="ORF">NCTC11429_03896</name>
</gene>
<evidence type="ECO:0000259" key="1">
    <source>
        <dbReference type="Pfam" id="PF04773"/>
    </source>
</evidence>
<name>A0A4U9VQ33_9SPHI</name>
<dbReference type="PIRSF" id="PIRSF018266">
    <property type="entry name" value="FecR"/>
    <property type="match status" value="1"/>
</dbReference>
<dbReference type="InterPro" id="IPR032508">
    <property type="entry name" value="FecR_C"/>
</dbReference>
<dbReference type="Proteomes" id="UP000308196">
    <property type="component" value="Chromosome"/>
</dbReference>
<dbReference type="InterPro" id="IPR012373">
    <property type="entry name" value="Ferrdict_sens_TM"/>
</dbReference>
<dbReference type="PANTHER" id="PTHR30273:SF2">
    <property type="entry name" value="PROTEIN FECR"/>
    <property type="match status" value="1"/>
</dbReference>
<sequence>MEWYDCRIAATIGCMQQEKRELERLIEKYISGQITDVERAHLMQWLRELDVAAGSSLDGDTAKLRMKERIDARLLPAETAVRRAPVAWKPLLKIAAAALLCFSFAWYLWEDRPGEEPVQTISAVVNRTPVRPGRMSCTVPRDSTLILEDGSKVRLLAHSTLTWMQPFPQGQRAIQLQGKAFFEVAHDTARPFTVLAGNILTTALGTSFWVSQETKDAKPEVRLITGRVSIKERDQNGKERLLAYLTPGQTWNEPAVPPKKERFSKMQKPVEEVIQTSLVFHHKPLAEVLPAIASFYRTSILFSADQVAGLSFYGTYTRENDVGQILQTICLANDLELRFNNETNTYTIIKNSP</sequence>
<dbReference type="Gene3D" id="3.55.50.30">
    <property type="match status" value="1"/>
</dbReference>
<dbReference type="KEGG" id="stha:NCTC11429_03896"/>
<dbReference type="STRING" id="1123265.GCA_000686625_04255"/>
<evidence type="ECO:0000313" key="4">
    <source>
        <dbReference type="Proteomes" id="UP000308196"/>
    </source>
</evidence>
<dbReference type="Gene3D" id="2.60.120.1440">
    <property type="match status" value="1"/>
</dbReference>
<organism evidence="3 4">
    <name type="scientific">Sphingobacterium thalpophilum</name>
    <dbReference type="NCBI Taxonomy" id="259"/>
    <lineage>
        <taxon>Bacteria</taxon>
        <taxon>Pseudomonadati</taxon>
        <taxon>Bacteroidota</taxon>
        <taxon>Sphingobacteriia</taxon>
        <taxon>Sphingobacteriales</taxon>
        <taxon>Sphingobacteriaceae</taxon>
        <taxon>Sphingobacterium</taxon>
    </lineage>
</organism>
<evidence type="ECO:0000259" key="2">
    <source>
        <dbReference type="Pfam" id="PF16344"/>
    </source>
</evidence>
<feature type="domain" description="FecR protein" evidence="1">
    <location>
        <begin position="144"/>
        <end position="228"/>
    </location>
</feature>
<dbReference type="InterPro" id="IPR006860">
    <property type="entry name" value="FecR"/>
</dbReference>
<accession>A0A4U9VQ33</accession>
<dbReference type="EMBL" id="LR590484">
    <property type="protein sequence ID" value="VTR49485.1"/>
    <property type="molecule type" value="Genomic_DNA"/>
</dbReference>
<dbReference type="AlphaFoldDB" id="A0A4U9VQ33"/>